<gene>
    <name evidence="3" type="ORF">M33023_00040</name>
</gene>
<reference evidence="3" key="1">
    <citation type="submission" date="2023-06" db="EMBL/GenBank/DDBJ databases">
        <title>Complete Genome of Candidatus Phytoplasma asteris M33.</title>
        <authorList>
            <person name="Toth R."/>
            <person name="Ilic A.-M."/>
            <person name="Huettel B."/>
            <person name="Duduk B."/>
            <person name="Kube M."/>
        </authorList>
    </citation>
    <scope>NUCLEOTIDE SEQUENCE [LARGE SCALE GENOMIC DNA]</scope>
    <source>
        <strain evidence="3">M33</strain>
    </source>
</reference>
<dbReference type="GO" id="GO:0003677">
    <property type="term" value="F:DNA binding"/>
    <property type="evidence" value="ECO:0007669"/>
    <property type="project" value="UniProtKB-KW"/>
</dbReference>
<evidence type="ECO:0000313" key="3">
    <source>
        <dbReference type="EMBL" id="WZN38223.1"/>
    </source>
</evidence>
<dbReference type="PROSITE" id="PS50935">
    <property type="entry name" value="SSB"/>
    <property type="match status" value="1"/>
</dbReference>
<keyword evidence="4" id="KW-1185">Reference proteome</keyword>
<dbReference type="InterPro" id="IPR012340">
    <property type="entry name" value="NA-bd_OB-fold"/>
</dbReference>
<protein>
    <submittedName>
        <fullName evidence="3">Single-stranded DNA-binding protein</fullName>
    </submittedName>
</protein>
<dbReference type="InterPro" id="IPR000424">
    <property type="entry name" value="Primosome_PriB/ssb"/>
</dbReference>
<proteinExistence type="predicted"/>
<dbReference type="Gene3D" id="2.40.50.140">
    <property type="entry name" value="Nucleic acid-binding proteins"/>
    <property type="match status" value="1"/>
</dbReference>
<name>A0ABZ2YFF8_9MOLU</name>
<accession>A0ABZ2YFF8</accession>
<evidence type="ECO:0000256" key="1">
    <source>
        <dbReference type="ARBA" id="ARBA00023125"/>
    </source>
</evidence>
<dbReference type="EMBL" id="CP128397">
    <property type="protein sequence ID" value="WZN38223.1"/>
    <property type="molecule type" value="Genomic_DNA"/>
</dbReference>
<evidence type="ECO:0000313" key="4">
    <source>
        <dbReference type="Proteomes" id="UP001470586"/>
    </source>
</evidence>
<keyword evidence="1 2" id="KW-0238">DNA-binding</keyword>
<dbReference type="Pfam" id="PF00436">
    <property type="entry name" value="SSB"/>
    <property type="match status" value="1"/>
</dbReference>
<evidence type="ECO:0000256" key="2">
    <source>
        <dbReference type="PROSITE-ProRule" id="PRU00252"/>
    </source>
</evidence>
<dbReference type="SUPFAM" id="SSF50249">
    <property type="entry name" value="Nucleic acid-binding proteins"/>
    <property type="match status" value="1"/>
</dbReference>
<dbReference type="Proteomes" id="UP001470586">
    <property type="component" value="Chromosome"/>
</dbReference>
<organism evidence="3 4">
    <name type="scientific">Candidatus Phytoplasma asteris</name>
    <dbReference type="NCBI Taxonomy" id="85620"/>
    <lineage>
        <taxon>Bacteria</taxon>
        <taxon>Bacillati</taxon>
        <taxon>Mycoplasmatota</taxon>
        <taxon>Mollicutes</taxon>
        <taxon>Acholeplasmatales</taxon>
        <taxon>Acholeplasmataceae</taxon>
        <taxon>Candidatus Phytoplasma</taxon>
        <taxon>16SrI (Aster yellows group)</taxon>
    </lineage>
</organism>
<sequence>MINKVILVGRITKDPELKKTNSGTYVVKFTLAVNKIVSSSSEKKLILSIVLFLVNKLKILKNIFLKVL</sequence>